<organism evidence="1 2">
    <name type="scientific">Nocardia cyriacigeorgica</name>
    <dbReference type="NCBI Taxonomy" id="135487"/>
    <lineage>
        <taxon>Bacteria</taxon>
        <taxon>Bacillati</taxon>
        <taxon>Actinomycetota</taxon>
        <taxon>Actinomycetes</taxon>
        <taxon>Mycobacteriales</taxon>
        <taxon>Nocardiaceae</taxon>
        <taxon>Nocardia</taxon>
    </lineage>
</organism>
<proteinExistence type="predicted"/>
<dbReference type="Proteomes" id="UP000290439">
    <property type="component" value="Chromosome"/>
</dbReference>
<gene>
    <name evidence="1" type="ORF">NCTC10797_01329</name>
</gene>
<evidence type="ECO:0000313" key="1">
    <source>
        <dbReference type="EMBL" id="VFA97566.1"/>
    </source>
</evidence>
<dbReference type="EMBL" id="LR215973">
    <property type="protein sequence ID" value="VFA97566.1"/>
    <property type="molecule type" value="Genomic_DNA"/>
</dbReference>
<reference evidence="1 2" key="1">
    <citation type="submission" date="2019-02" db="EMBL/GenBank/DDBJ databases">
        <authorList>
            <consortium name="Pathogen Informatics"/>
        </authorList>
    </citation>
    <scope>NUCLEOTIDE SEQUENCE [LARGE SCALE GENOMIC DNA]</scope>
    <source>
        <strain evidence="1 2">3012STDY6756504</strain>
    </source>
</reference>
<sequence length="71" mass="7844">MTTAAETLSRTLGAPLPPEFAALDDDQLAELDRMLHAASHRRSQLMRDAFDSGMRLIPRLMRPAVKKALGL</sequence>
<protein>
    <submittedName>
        <fullName evidence="1">Uncharacterized protein</fullName>
    </submittedName>
</protein>
<dbReference type="AlphaFoldDB" id="A0A4U8VVA1"/>
<name>A0A4U8VVA1_9NOCA</name>
<evidence type="ECO:0000313" key="2">
    <source>
        <dbReference type="Proteomes" id="UP000290439"/>
    </source>
</evidence>
<accession>A0A4U8VVA1</accession>
<dbReference type="RefSeq" id="WP_130916411.1">
    <property type="nucleotide sequence ID" value="NZ_LR215973.1"/>
</dbReference>